<keyword evidence="1" id="KW-0472">Membrane</keyword>
<reference evidence="3" key="1">
    <citation type="submission" date="2017-02" db="UniProtKB">
        <authorList>
            <consortium name="WormBaseParasite"/>
        </authorList>
    </citation>
    <scope>IDENTIFICATION</scope>
</reference>
<dbReference type="Proteomes" id="UP000046392">
    <property type="component" value="Unplaced"/>
</dbReference>
<keyword evidence="2" id="KW-1185">Reference proteome</keyword>
<protein>
    <submittedName>
        <fullName evidence="3">TGF_BETA_2 domain-containing protein</fullName>
    </submittedName>
</protein>
<sequence>MKNFKSIKIMIYLTIILFYFLYVDGKIRCLQSYNPHSVLKAIIKECPIEGDSCVTFYTNDNPIPRHSCLSKFEFFSPQFRYIECPKEPHTARCFASSTNKSIHRIFLHRVIHLPMSDVLYRAGIDKLCCCQGYGCNNNNEKIERFLRNDHRIDEDYFEDANPSMFSYQISNAINSKSKRSTTTVSFFSIYLTITAISYILVIE</sequence>
<dbReference type="AlphaFoldDB" id="A0A0N5B381"/>
<organism evidence="2 3">
    <name type="scientific">Strongyloides papillosus</name>
    <name type="common">Intestinal threadworm</name>
    <dbReference type="NCBI Taxonomy" id="174720"/>
    <lineage>
        <taxon>Eukaryota</taxon>
        <taxon>Metazoa</taxon>
        <taxon>Ecdysozoa</taxon>
        <taxon>Nematoda</taxon>
        <taxon>Chromadorea</taxon>
        <taxon>Rhabditida</taxon>
        <taxon>Tylenchina</taxon>
        <taxon>Panagrolaimomorpha</taxon>
        <taxon>Strongyloidoidea</taxon>
        <taxon>Strongyloididae</taxon>
        <taxon>Strongyloides</taxon>
    </lineage>
</organism>
<evidence type="ECO:0000313" key="2">
    <source>
        <dbReference type="Proteomes" id="UP000046392"/>
    </source>
</evidence>
<dbReference type="WBParaSite" id="SPAL_0000053200.1">
    <property type="protein sequence ID" value="SPAL_0000053200.1"/>
    <property type="gene ID" value="SPAL_0000053200"/>
</dbReference>
<feature type="transmembrane region" description="Helical" evidence="1">
    <location>
        <begin position="184"/>
        <end position="202"/>
    </location>
</feature>
<accession>A0A0N5B381</accession>
<evidence type="ECO:0000313" key="3">
    <source>
        <dbReference type="WBParaSite" id="SPAL_0000053200.1"/>
    </source>
</evidence>
<evidence type="ECO:0000256" key="1">
    <source>
        <dbReference type="SAM" id="Phobius"/>
    </source>
</evidence>
<proteinExistence type="predicted"/>
<keyword evidence="1" id="KW-0812">Transmembrane</keyword>
<feature type="transmembrane region" description="Helical" evidence="1">
    <location>
        <begin position="6"/>
        <end position="23"/>
    </location>
</feature>
<name>A0A0N5B381_STREA</name>
<keyword evidence="1" id="KW-1133">Transmembrane helix</keyword>